<name>A0ABD2U453_9SOLN</name>
<comment type="caution">
    <text evidence="2">The sequence shown here is derived from an EMBL/GenBank/DDBJ whole genome shotgun (WGS) entry which is preliminary data.</text>
</comment>
<dbReference type="Proteomes" id="UP001627284">
    <property type="component" value="Unassembled WGS sequence"/>
</dbReference>
<evidence type="ECO:0000313" key="3">
    <source>
        <dbReference type="Proteomes" id="UP001627284"/>
    </source>
</evidence>
<evidence type="ECO:0000256" key="1">
    <source>
        <dbReference type="SAM" id="MobiDB-lite"/>
    </source>
</evidence>
<sequence>MKYRSTICLKKMRMGSLWISKARGKDNYTHGRGRTSSSRTFGSSYGSSSSSPIIQRGGMSLYDLSSRMQEKAYSIHLEDNPKSDPLHAQLQEIFTQSKIRDEPWKIFQRYLVNGLYFPGISFGVFIRHR</sequence>
<dbReference type="EMBL" id="JBJKTR010000007">
    <property type="protein sequence ID" value="KAL3363574.1"/>
    <property type="molecule type" value="Genomic_DNA"/>
</dbReference>
<dbReference type="AlphaFoldDB" id="A0ABD2U453"/>
<accession>A0ABD2U453</accession>
<proteinExistence type="predicted"/>
<reference evidence="2 3" key="1">
    <citation type="submission" date="2024-05" db="EMBL/GenBank/DDBJ databases">
        <title>De novo assembly of an allotetraploid wild potato.</title>
        <authorList>
            <person name="Hosaka A.J."/>
        </authorList>
    </citation>
    <scope>NUCLEOTIDE SEQUENCE [LARGE SCALE GENOMIC DNA]</scope>
    <source>
        <tissue evidence="2">Young leaves</tissue>
    </source>
</reference>
<evidence type="ECO:0000313" key="2">
    <source>
        <dbReference type="EMBL" id="KAL3363574.1"/>
    </source>
</evidence>
<gene>
    <name evidence="2" type="ORF">AABB24_012707</name>
</gene>
<organism evidence="2 3">
    <name type="scientific">Solanum stoloniferum</name>
    <dbReference type="NCBI Taxonomy" id="62892"/>
    <lineage>
        <taxon>Eukaryota</taxon>
        <taxon>Viridiplantae</taxon>
        <taxon>Streptophyta</taxon>
        <taxon>Embryophyta</taxon>
        <taxon>Tracheophyta</taxon>
        <taxon>Spermatophyta</taxon>
        <taxon>Magnoliopsida</taxon>
        <taxon>eudicotyledons</taxon>
        <taxon>Gunneridae</taxon>
        <taxon>Pentapetalae</taxon>
        <taxon>asterids</taxon>
        <taxon>lamiids</taxon>
        <taxon>Solanales</taxon>
        <taxon>Solanaceae</taxon>
        <taxon>Solanoideae</taxon>
        <taxon>Solaneae</taxon>
        <taxon>Solanum</taxon>
    </lineage>
</organism>
<feature type="region of interest" description="Disordered" evidence="1">
    <location>
        <begin position="26"/>
        <end position="52"/>
    </location>
</feature>
<feature type="compositionally biased region" description="Low complexity" evidence="1">
    <location>
        <begin position="34"/>
        <end position="51"/>
    </location>
</feature>
<protein>
    <submittedName>
        <fullName evidence="2">Uncharacterized protein</fullName>
    </submittedName>
</protein>
<keyword evidence="3" id="KW-1185">Reference proteome</keyword>